<sequence length="282" mass="32445">MLGLFYPELQQQTGEKLLWFSEFNTFQVVLGGDGAPFGKDDMACACWRVACMCKVFSTFGKVSTDDYDDPKETFGSGKHKWQPWPYSCRLKVAKEVAKVKETVEKQKINAKGKRQKVTDFIASQKRRQEFVPLIGSFVDRVHVEPLHPKNNACQQHFKEILYDSIGKSGLRTTVTKFDSVPVASPFSKLVNSLEKRGLGRLAKRVKCWFNETSGSGKDIQYRFTSQDSRLFLKNFMHLIDALKQHLDSVHQVFHLNVFTYIEIQMRQSVSLFVELLMLTRKI</sequence>
<proteinExistence type="predicted"/>
<dbReference type="AlphaFoldDB" id="A0A9W9YQI6"/>
<comment type="caution">
    <text evidence="1">The sequence shown here is derived from an EMBL/GenBank/DDBJ whole genome shotgun (WGS) entry which is preliminary data.</text>
</comment>
<keyword evidence="2" id="KW-1185">Reference proteome</keyword>
<accession>A0A9W9YQI6</accession>
<organism evidence="1 2">
    <name type="scientific">Desmophyllum pertusum</name>
    <dbReference type="NCBI Taxonomy" id="174260"/>
    <lineage>
        <taxon>Eukaryota</taxon>
        <taxon>Metazoa</taxon>
        <taxon>Cnidaria</taxon>
        <taxon>Anthozoa</taxon>
        <taxon>Hexacorallia</taxon>
        <taxon>Scleractinia</taxon>
        <taxon>Caryophylliina</taxon>
        <taxon>Caryophylliidae</taxon>
        <taxon>Desmophyllum</taxon>
    </lineage>
</organism>
<gene>
    <name evidence="1" type="ORF">OS493_011491</name>
</gene>
<evidence type="ECO:0000313" key="2">
    <source>
        <dbReference type="Proteomes" id="UP001163046"/>
    </source>
</evidence>
<name>A0A9W9YQI6_9CNID</name>
<dbReference type="EMBL" id="MU827306">
    <property type="protein sequence ID" value="KAJ7363210.1"/>
    <property type="molecule type" value="Genomic_DNA"/>
</dbReference>
<evidence type="ECO:0000313" key="1">
    <source>
        <dbReference type="EMBL" id="KAJ7363210.1"/>
    </source>
</evidence>
<protein>
    <submittedName>
        <fullName evidence="1">Uncharacterized protein</fullName>
    </submittedName>
</protein>
<dbReference type="Proteomes" id="UP001163046">
    <property type="component" value="Unassembled WGS sequence"/>
</dbReference>
<reference evidence="1" key="1">
    <citation type="submission" date="2023-01" db="EMBL/GenBank/DDBJ databases">
        <title>Genome assembly of the deep-sea coral Lophelia pertusa.</title>
        <authorList>
            <person name="Herrera S."/>
            <person name="Cordes E."/>
        </authorList>
    </citation>
    <scope>NUCLEOTIDE SEQUENCE</scope>
    <source>
        <strain evidence="1">USNM1676648</strain>
        <tissue evidence="1">Polyp</tissue>
    </source>
</reference>